<keyword evidence="4" id="KW-0175">Coiled coil</keyword>
<evidence type="ECO:0000313" key="6">
    <source>
        <dbReference type="EMBL" id="TNJ29121.1"/>
    </source>
</evidence>
<dbReference type="Pfam" id="PF00400">
    <property type="entry name" value="WD40"/>
    <property type="match status" value="2"/>
</dbReference>
<feature type="compositionally biased region" description="Low complexity" evidence="5">
    <location>
        <begin position="421"/>
        <end position="435"/>
    </location>
</feature>
<evidence type="ECO:0000256" key="2">
    <source>
        <dbReference type="ARBA" id="ARBA00022737"/>
    </source>
</evidence>
<feature type="compositionally biased region" description="Low complexity" evidence="5">
    <location>
        <begin position="450"/>
        <end position="466"/>
    </location>
</feature>
<evidence type="ECO:0000313" key="7">
    <source>
        <dbReference type="Proteomes" id="UP000315496"/>
    </source>
</evidence>
<keyword evidence="1 3" id="KW-0853">WD repeat</keyword>
<dbReference type="InterPro" id="IPR015943">
    <property type="entry name" value="WD40/YVTN_repeat-like_dom_sf"/>
</dbReference>
<keyword evidence="2" id="KW-0677">Repeat</keyword>
<dbReference type="PANTHER" id="PTHR47822:SF2">
    <property type="entry name" value="F-BOX AND WD-40 DOMAIN PROTEIN 7"/>
    <property type="match status" value="1"/>
</dbReference>
<feature type="compositionally biased region" description="Polar residues" evidence="5">
    <location>
        <begin position="467"/>
        <end position="482"/>
    </location>
</feature>
<reference evidence="6 7" key="1">
    <citation type="submission" date="2019-05" db="EMBL/GenBank/DDBJ databases">
        <title>The compact genome of Giardia muris reveals important steps in the evolution of intestinal protozoan parasites.</title>
        <authorList>
            <person name="Xu F."/>
            <person name="Jimenez-Gonzalez A."/>
            <person name="Einarsson E."/>
            <person name="Astvaldsson A."/>
            <person name="Peirasmaki D."/>
            <person name="Eckmann L."/>
            <person name="Andersson J.O."/>
            <person name="Svard S.G."/>
            <person name="Jerlstrom-Hultqvist J."/>
        </authorList>
    </citation>
    <scope>NUCLEOTIDE SEQUENCE [LARGE SCALE GENOMIC DNA]</scope>
    <source>
        <strain evidence="6 7">Roberts-Thomson</strain>
    </source>
</reference>
<gene>
    <name evidence="6" type="ORF">GMRT_11774</name>
</gene>
<organism evidence="6 7">
    <name type="scientific">Giardia muris</name>
    <dbReference type="NCBI Taxonomy" id="5742"/>
    <lineage>
        <taxon>Eukaryota</taxon>
        <taxon>Metamonada</taxon>
        <taxon>Diplomonadida</taxon>
        <taxon>Hexamitidae</taxon>
        <taxon>Giardiinae</taxon>
        <taxon>Giardia</taxon>
    </lineage>
</organism>
<feature type="compositionally biased region" description="Low complexity" evidence="5">
    <location>
        <begin position="508"/>
        <end position="526"/>
    </location>
</feature>
<dbReference type="InterPro" id="IPR019775">
    <property type="entry name" value="WD40_repeat_CS"/>
</dbReference>
<protein>
    <submittedName>
        <fullName evidence="6">WD40 repeat protein</fullName>
    </submittedName>
</protein>
<dbReference type="PANTHER" id="PTHR47822">
    <property type="entry name" value="CARBOHYDRATE BINDING DOMAIN CONTAINING PROTEIN"/>
    <property type="match status" value="1"/>
</dbReference>
<sequence length="556" mass="59428">MKACLPFRMRPEIKDETGDVFRLEFSSNGAILAAAYGNGSVCLYNPASGRRLHKLQHASNHPIPSLAFRPGGGDAAVLLTVSSTGQVCHWHVSRGAQLDSFVEPNNEVYTCAFNPDGTMFLTAGKDMAVRCYDERTSQLLSTLRDGDDHRTSGHTNRVFSARYQHNDGNVIVSGGWDTTIQLWDLRAGHSVYSYYGPNICGDSLDVVDNYLIAGSWKASDQLYVFDLRARTEAQSIFDWARQIPPAASLEEYQAAIAAYREETHALELQAQGAEKMASAVVGMTKKEVEIDDDAELARVKEKLSSKAYSDLLIDTLDTSLPWQSNLVTNSLETTLLYSVSVSKDVRTPLVAACGSGANEAKVLNWRTGDVLGGVRLPKAGFAAALSLDARYAAFAGAGFGIWLANVPDATELAAARQEASTTVTIKNKTKTATTTNGGGKTQARQPSMKSETSSAQTSASATVKTTVNKVSLSRPSSGSSATSDRERSAKTLQGSTKPYLKQPMGGMKAPTVPPTATAPLSTSKATRTPGSQGGARPLVPSTSAKRTVPTGLKQDK</sequence>
<dbReference type="InterPro" id="IPR036322">
    <property type="entry name" value="WD40_repeat_dom_sf"/>
</dbReference>
<evidence type="ECO:0000256" key="5">
    <source>
        <dbReference type="SAM" id="MobiDB-lite"/>
    </source>
</evidence>
<feature type="repeat" description="WD" evidence="3">
    <location>
        <begin position="101"/>
        <end position="142"/>
    </location>
</feature>
<evidence type="ECO:0000256" key="1">
    <source>
        <dbReference type="ARBA" id="ARBA00022574"/>
    </source>
</evidence>
<dbReference type="VEuPathDB" id="GiardiaDB:GMRT_11774"/>
<accession>A0A4Z1T9C5</accession>
<dbReference type="Gene3D" id="2.130.10.10">
    <property type="entry name" value="YVTN repeat-like/Quinoprotein amine dehydrogenase"/>
    <property type="match status" value="2"/>
</dbReference>
<proteinExistence type="predicted"/>
<feature type="region of interest" description="Disordered" evidence="5">
    <location>
        <begin position="417"/>
        <end position="556"/>
    </location>
</feature>
<dbReference type="Proteomes" id="UP000315496">
    <property type="component" value="Chromosome 2"/>
</dbReference>
<dbReference type="PROSITE" id="PS00678">
    <property type="entry name" value="WD_REPEATS_1"/>
    <property type="match status" value="1"/>
</dbReference>
<feature type="coiled-coil region" evidence="4">
    <location>
        <begin position="249"/>
        <end position="276"/>
    </location>
</feature>
<dbReference type="PROSITE" id="PS50082">
    <property type="entry name" value="WD_REPEATS_2"/>
    <property type="match status" value="2"/>
</dbReference>
<evidence type="ECO:0000256" key="3">
    <source>
        <dbReference type="PROSITE-ProRule" id="PRU00221"/>
    </source>
</evidence>
<feature type="repeat" description="WD" evidence="3">
    <location>
        <begin position="151"/>
        <end position="193"/>
    </location>
</feature>
<evidence type="ECO:0000256" key="4">
    <source>
        <dbReference type="SAM" id="Coils"/>
    </source>
</evidence>
<dbReference type="SUPFAM" id="SSF50978">
    <property type="entry name" value="WD40 repeat-like"/>
    <property type="match status" value="1"/>
</dbReference>
<dbReference type="EMBL" id="VDLU01000002">
    <property type="protein sequence ID" value="TNJ29121.1"/>
    <property type="molecule type" value="Genomic_DNA"/>
</dbReference>
<dbReference type="AlphaFoldDB" id="A0A4Z1T9C5"/>
<name>A0A4Z1T9C5_GIAMU</name>
<dbReference type="PROSITE" id="PS50294">
    <property type="entry name" value="WD_REPEATS_REGION"/>
    <property type="match status" value="1"/>
</dbReference>
<dbReference type="OrthoDB" id="10251741at2759"/>
<keyword evidence="7" id="KW-1185">Reference proteome</keyword>
<dbReference type="SMART" id="SM00320">
    <property type="entry name" value="WD40"/>
    <property type="match status" value="4"/>
</dbReference>
<dbReference type="InterPro" id="IPR001680">
    <property type="entry name" value="WD40_rpt"/>
</dbReference>
<comment type="caution">
    <text evidence="6">The sequence shown here is derived from an EMBL/GenBank/DDBJ whole genome shotgun (WGS) entry which is preliminary data.</text>
</comment>